<feature type="domain" description="G-protein coupled receptors family 1 profile" evidence="10">
    <location>
        <begin position="22"/>
        <end position="284"/>
    </location>
</feature>
<keyword evidence="2" id="KW-1003">Cell membrane</keyword>
<organism evidence="11 12">
    <name type="scientific">Lepisosteus oculatus</name>
    <name type="common">Spotted gar</name>
    <dbReference type="NCBI Taxonomy" id="7918"/>
    <lineage>
        <taxon>Eukaryota</taxon>
        <taxon>Metazoa</taxon>
        <taxon>Chordata</taxon>
        <taxon>Craniata</taxon>
        <taxon>Vertebrata</taxon>
        <taxon>Euteleostomi</taxon>
        <taxon>Actinopterygii</taxon>
        <taxon>Neopterygii</taxon>
        <taxon>Holostei</taxon>
        <taxon>Semionotiformes</taxon>
        <taxon>Lepisosteidae</taxon>
        <taxon>Lepisosteus</taxon>
    </lineage>
</organism>
<dbReference type="GO" id="GO:0004994">
    <property type="term" value="F:somatostatin receptor activity"/>
    <property type="evidence" value="ECO:0000318"/>
    <property type="project" value="GO_Central"/>
</dbReference>
<dbReference type="SUPFAM" id="SSF81321">
    <property type="entry name" value="Family A G protein-coupled receptor-like"/>
    <property type="match status" value="1"/>
</dbReference>
<dbReference type="PROSITE" id="PS50262">
    <property type="entry name" value="G_PROTEIN_RECEP_F1_2"/>
    <property type="match status" value="1"/>
</dbReference>
<feature type="transmembrane region" description="Helical" evidence="9">
    <location>
        <begin position="123"/>
        <end position="145"/>
    </location>
</feature>
<dbReference type="Ensembl" id="ENSLOCT00000022032.1">
    <property type="protein sequence ID" value="ENSLOCP00000021993.1"/>
    <property type="gene ID" value="ENSLOCG00000017890.1"/>
</dbReference>
<feature type="transmembrane region" description="Helical" evidence="9">
    <location>
        <begin position="41"/>
        <end position="60"/>
    </location>
</feature>
<dbReference type="GO" id="GO:0007218">
    <property type="term" value="P:neuropeptide signaling pathway"/>
    <property type="evidence" value="ECO:0000318"/>
    <property type="project" value="GO_Central"/>
</dbReference>
<dbReference type="GO" id="GO:0071385">
    <property type="term" value="P:cellular response to glucocorticoid stimulus"/>
    <property type="evidence" value="ECO:0000318"/>
    <property type="project" value="GO_Central"/>
</dbReference>
<dbReference type="GeneTree" id="ENSGT00730000112468"/>
<dbReference type="GO" id="GO:0005886">
    <property type="term" value="C:plasma membrane"/>
    <property type="evidence" value="ECO:0000318"/>
    <property type="project" value="GO_Central"/>
</dbReference>
<dbReference type="Proteomes" id="UP000018468">
    <property type="component" value="Unassembled WGS sequence"/>
</dbReference>
<feature type="transmembrane region" description="Helical" evidence="9">
    <location>
        <begin position="6"/>
        <end position="29"/>
    </location>
</feature>
<evidence type="ECO:0000256" key="9">
    <source>
        <dbReference type="SAM" id="Phobius"/>
    </source>
</evidence>
<evidence type="ECO:0000313" key="12">
    <source>
        <dbReference type="Proteomes" id="UP000018468"/>
    </source>
</evidence>
<dbReference type="GO" id="GO:0071392">
    <property type="term" value="P:cellular response to estradiol stimulus"/>
    <property type="evidence" value="ECO:0000318"/>
    <property type="project" value="GO_Central"/>
</dbReference>
<feature type="transmembrane region" description="Helical" evidence="9">
    <location>
        <begin position="80"/>
        <end position="102"/>
    </location>
</feature>
<feature type="transmembrane region" description="Helical" evidence="9">
    <location>
        <begin position="183"/>
        <end position="207"/>
    </location>
</feature>
<evidence type="ECO:0000256" key="3">
    <source>
        <dbReference type="ARBA" id="ARBA00022692"/>
    </source>
</evidence>
<keyword evidence="5" id="KW-0297">G-protein coupled receptor</keyword>
<reference evidence="11" key="3">
    <citation type="submission" date="2025-09" db="UniProtKB">
        <authorList>
            <consortium name="Ensembl"/>
        </authorList>
    </citation>
    <scope>IDENTIFICATION</scope>
</reference>
<sequence>MDLMNPVLLVLRYLISIVGIIGNITLVVSILSHSHMKTFEIFLLGLSFSNLEGIFLVSIFDITTRLALQSLEEWSFKILRFMASLGETATIFFTVLISVFRYQKLRHAEARGNLPTSWDNTSTAWALSGMSLFLSFCFCLPGYFIESDERVDNHTRSRNFLTDPFQCPRINCPAINLIYKTLFLLFSNLIPLLIITATSGLILKVLLHRRKTVSDVYDSSHHHHQNLYFSKSTKTVLAAMCIFQLDWIMYLVLHLAFDSSKMDNWSEIEFFIVTTYTTISPYVYGIGTNIFSCRQIVKV</sequence>
<keyword evidence="12" id="KW-1185">Reference proteome</keyword>
<keyword evidence="7" id="KW-0675">Receptor</keyword>
<protein>
    <recommendedName>
        <fullName evidence="10">G-protein coupled receptors family 1 profile domain-containing protein</fullName>
    </recommendedName>
</protein>
<proteinExistence type="predicted"/>
<feature type="transmembrane region" description="Helical" evidence="9">
    <location>
        <begin position="236"/>
        <end position="257"/>
    </location>
</feature>
<evidence type="ECO:0000256" key="7">
    <source>
        <dbReference type="ARBA" id="ARBA00023170"/>
    </source>
</evidence>
<evidence type="ECO:0000256" key="8">
    <source>
        <dbReference type="ARBA" id="ARBA00023224"/>
    </source>
</evidence>
<dbReference type="InterPro" id="IPR000276">
    <property type="entry name" value="GPCR_Rhodpsn"/>
</dbReference>
<evidence type="ECO:0000256" key="2">
    <source>
        <dbReference type="ARBA" id="ARBA00022475"/>
    </source>
</evidence>
<keyword evidence="8" id="KW-0807">Transducer</keyword>
<keyword evidence="3 9" id="KW-0812">Transmembrane</keyword>
<reference evidence="12" key="1">
    <citation type="submission" date="2011-12" db="EMBL/GenBank/DDBJ databases">
        <title>The Draft Genome of Lepisosteus oculatus.</title>
        <authorList>
            <consortium name="The Broad Institute Genome Assembly &amp; Analysis Group"/>
            <consortium name="Computational R&amp;D Group"/>
            <consortium name="and Sequencing Platform"/>
            <person name="Di Palma F."/>
            <person name="Alfoldi J."/>
            <person name="Johnson J."/>
            <person name="Berlin A."/>
            <person name="Gnerre S."/>
            <person name="Jaffe D."/>
            <person name="MacCallum I."/>
            <person name="Young S."/>
            <person name="Walker B.J."/>
            <person name="Lander E.S."/>
            <person name="Lindblad-Toh K."/>
        </authorList>
    </citation>
    <scope>NUCLEOTIDE SEQUENCE [LARGE SCALE GENOMIC DNA]</scope>
</reference>
<dbReference type="HOGENOM" id="CLU_081153_0_0_1"/>
<dbReference type="GO" id="GO:0043005">
    <property type="term" value="C:neuron projection"/>
    <property type="evidence" value="ECO:0000318"/>
    <property type="project" value="GO_Central"/>
</dbReference>
<dbReference type="InterPro" id="IPR017452">
    <property type="entry name" value="GPCR_Rhodpsn_7TM"/>
</dbReference>
<evidence type="ECO:0000256" key="6">
    <source>
        <dbReference type="ARBA" id="ARBA00023136"/>
    </source>
</evidence>
<dbReference type="Gene3D" id="1.20.1070.10">
    <property type="entry name" value="Rhodopsin 7-helix transmembrane proteins"/>
    <property type="match status" value="1"/>
</dbReference>
<dbReference type="Pfam" id="PF00001">
    <property type="entry name" value="7tm_1"/>
    <property type="match status" value="1"/>
</dbReference>
<evidence type="ECO:0000256" key="5">
    <source>
        <dbReference type="ARBA" id="ARBA00023040"/>
    </source>
</evidence>
<name>W5NMY4_LEPOC</name>
<dbReference type="InParanoid" id="W5NMY4"/>
<dbReference type="eggNOG" id="ENOG502S641">
    <property type="taxonomic scope" value="Eukaryota"/>
</dbReference>
<evidence type="ECO:0000259" key="10">
    <source>
        <dbReference type="PROSITE" id="PS50262"/>
    </source>
</evidence>
<dbReference type="OMA" id="QVDWTLY"/>
<keyword evidence="6 9" id="KW-0472">Membrane</keyword>
<dbReference type="AlphaFoldDB" id="W5NMY4"/>
<comment type="subcellular location">
    <subcellularLocation>
        <location evidence="1">Cell membrane</location>
        <topology evidence="1">Multi-pass membrane protein</topology>
    </subcellularLocation>
</comment>
<dbReference type="CDD" id="cd00637">
    <property type="entry name" value="7tm_classA_rhodopsin-like"/>
    <property type="match status" value="1"/>
</dbReference>
<evidence type="ECO:0000256" key="4">
    <source>
        <dbReference type="ARBA" id="ARBA00022989"/>
    </source>
</evidence>
<keyword evidence="4 9" id="KW-1133">Transmembrane helix</keyword>
<dbReference type="PANTHER" id="PTHR24229">
    <property type="entry name" value="NEUROPEPTIDES RECEPTOR"/>
    <property type="match status" value="1"/>
</dbReference>
<dbReference type="PRINTS" id="PR00237">
    <property type="entry name" value="GPCRRHODOPSN"/>
</dbReference>
<accession>W5NMY4</accession>
<evidence type="ECO:0000313" key="11">
    <source>
        <dbReference type="Ensembl" id="ENSLOCP00000021993.1"/>
    </source>
</evidence>
<dbReference type="GO" id="GO:0042923">
    <property type="term" value="F:neuropeptide binding"/>
    <property type="evidence" value="ECO:0000318"/>
    <property type="project" value="GO_Central"/>
</dbReference>
<dbReference type="PANTHER" id="PTHR24229:SF6">
    <property type="entry name" value="SOMATOSTATIN RECEPTOR TYPE 2"/>
    <property type="match status" value="1"/>
</dbReference>
<evidence type="ECO:0000256" key="1">
    <source>
        <dbReference type="ARBA" id="ARBA00004651"/>
    </source>
</evidence>
<reference evidence="11" key="2">
    <citation type="submission" date="2025-08" db="UniProtKB">
        <authorList>
            <consortium name="Ensembl"/>
        </authorList>
    </citation>
    <scope>IDENTIFICATION</scope>
</reference>